<dbReference type="Gene3D" id="3.40.630.30">
    <property type="match status" value="1"/>
</dbReference>
<dbReference type="PANTHER" id="PTHR45910:SF1">
    <property type="entry name" value="N-ALPHA-ACETYLTRANSFERASE 20"/>
    <property type="match status" value="1"/>
</dbReference>
<evidence type="ECO:0000256" key="11">
    <source>
        <dbReference type="ARBA" id="ARBA00042743"/>
    </source>
</evidence>
<evidence type="ECO:0000256" key="9">
    <source>
        <dbReference type="ARBA" id="ARBA00042702"/>
    </source>
</evidence>
<evidence type="ECO:0000256" key="7">
    <source>
        <dbReference type="ARBA" id="ARBA00041220"/>
    </source>
</evidence>
<evidence type="ECO:0000256" key="6">
    <source>
        <dbReference type="ARBA" id="ARBA00039529"/>
    </source>
</evidence>
<evidence type="ECO:0000256" key="12">
    <source>
        <dbReference type="ARBA" id="ARBA00046112"/>
    </source>
</evidence>
<evidence type="ECO:0000256" key="4">
    <source>
        <dbReference type="ARBA" id="ARBA00038748"/>
    </source>
</evidence>
<evidence type="ECO:0000256" key="14">
    <source>
        <dbReference type="ARBA" id="ARBA00047402"/>
    </source>
</evidence>
<comment type="subunit">
    <text evidence="4">Component of the N-terminal acetyltransferase B (NatB) complex which is composed of NAA20 and NAA25.</text>
</comment>
<evidence type="ECO:0000256" key="16">
    <source>
        <dbReference type="ARBA" id="ARBA00048890"/>
    </source>
</evidence>
<dbReference type="GO" id="GO:0120518">
    <property type="term" value="F:protein N-terminal-methionine acetyltransferase activity"/>
    <property type="evidence" value="ECO:0007669"/>
    <property type="project" value="UniProtKB-EC"/>
</dbReference>
<comment type="catalytic activity">
    <reaction evidence="15">
        <text>N-terminal L-methionyl-L-glutaminyl-[protein] + acetyl-CoA = N-terminal N(alpha)-acetyl-L-methionyl-L-glutaminyl-[protein] + CoA + H(+)</text>
        <dbReference type="Rhea" id="RHEA:50492"/>
        <dbReference type="Rhea" id="RHEA-COMP:12698"/>
        <dbReference type="Rhea" id="RHEA-COMP:12699"/>
        <dbReference type="ChEBI" id="CHEBI:15378"/>
        <dbReference type="ChEBI" id="CHEBI:57287"/>
        <dbReference type="ChEBI" id="CHEBI:57288"/>
        <dbReference type="ChEBI" id="CHEBI:133361"/>
        <dbReference type="ChEBI" id="CHEBI:133362"/>
        <dbReference type="EC" id="2.3.1.254"/>
    </reaction>
</comment>
<dbReference type="OrthoDB" id="10264728at2759"/>
<comment type="catalytic activity">
    <reaction evidence="14">
        <text>N-terminal L-methionyl-L-asparaginyl-[protein] + acetyl-CoA = N-terminal N(alpha)-acetyl-L-methionyl-L-asparaginyl-[protein] + CoA + H(+)</text>
        <dbReference type="Rhea" id="RHEA:50484"/>
        <dbReference type="Rhea" id="RHEA-COMP:12694"/>
        <dbReference type="Rhea" id="RHEA-COMP:12695"/>
        <dbReference type="ChEBI" id="CHEBI:15378"/>
        <dbReference type="ChEBI" id="CHEBI:57287"/>
        <dbReference type="ChEBI" id="CHEBI:57288"/>
        <dbReference type="ChEBI" id="CHEBI:133356"/>
        <dbReference type="ChEBI" id="CHEBI:133358"/>
        <dbReference type="EC" id="2.3.1.254"/>
    </reaction>
</comment>
<evidence type="ECO:0000313" key="19">
    <source>
        <dbReference type="Proteomes" id="UP000282613"/>
    </source>
</evidence>
<organism evidence="20">
    <name type="scientific">Taenia asiatica</name>
    <name type="common">Asian tapeworm</name>
    <dbReference type="NCBI Taxonomy" id="60517"/>
    <lineage>
        <taxon>Eukaryota</taxon>
        <taxon>Metazoa</taxon>
        <taxon>Spiralia</taxon>
        <taxon>Lophotrochozoa</taxon>
        <taxon>Platyhelminthes</taxon>
        <taxon>Cestoda</taxon>
        <taxon>Eucestoda</taxon>
        <taxon>Cyclophyllidea</taxon>
        <taxon>Taeniidae</taxon>
        <taxon>Taenia</taxon>
    </lineage>
</organism>
<evidence type="ECO:0000313" key="18">
    <source>
        <dbReference type="EMBL" id="VDK20863.1"/>
    </source>
</evidence>
<dbReference type="Proteomes" id="UP000282613">
    <property type="component" value="Unassembled WGS sequence"/>
</dbReference>
<evidence type="ECO:0000256" key="5">
    <source>
        <dbReference type="ARBA" id="ARBA00039120"/>
    </source>
</evidence>
<dbReference type="InterPro" id="IPR051646">
    <property type="entry name" value="NatB_acetyltransferase_subunit"/>
</dbReference>
<evidence type="ECO:0000259" key="17">
    <source>
        <dbReference type="PROSITE" id="PS51186"/>
    </source>
</evidence>
<name>A0A0R3VT64_TAEAS</name>
<reference evidence="20" key="1">
    <citation type="submission" date="2017-02" db="UniProtKB">
        <authorList>
            <consortium name="WormBaseParasite"/>
        </authorList>
    </citation>
    <scope>IDENTIFICATION</scope>
</reference>
<dbReference type="PANTHER" id="PTHR45910">
    <property type="entry name" value="N-ALPHA-ACETYLTRANSFERASE 20"/>
    <property type="match status" value="1"/>
</dbReference>
<evidence type="ECO:0000256" key="13">
    <source>
        <dbReference type="ARBA" id="ARBA00047385"/>
    </source>
</evidence>
<dbReference type="EC" id="2.3.1.254" evidence="5"/>
<feature type="domain" description="N-acetyltransferase" evidence="17">
    <location>
        <begin position="1"/>
        <end position="171"/>
    </location>
</feature>
<sequence length="194" mass="22256">MQYMSTWPEYMRVAESPVLTVFASKADSVLGGRMMGYMIAKSEGYGENWHGHVTALSVAPEYRRMGLASRLMLGFEDTSERQEPKELFSYTLNVDLLGGTRHVVDRVPKLSEFCVCFRKKCYFADLFVRASNELGHSVYTKLGYIIYRRVLNYYSGNDDGEDAFDMRKALSADKTRRSVKPMSRPVHVDELEFI</sequence>
<protein>
    <recommendedName>
        <fullName evidence="6">N-alpha-acetyltransferase 20</fullName>
        <ecNumber evidence="5">2.3.1.254</ecNumber>
    </recommendedName>
    <alternativeName>
        <fullName evidence="10">Methionine N-acetyltransferase</fullName>
    </alternativeName>
    <alternativeName>
        <fullName evidence="7">N-acetyltransferase 5</fullName>
    </alternativeName>
    <alternativeName>
        <fullName evidence="11">N-terminal acetyltransferase B complex catalytic subunit NAA20</fullName>
    </alternativeName>
    <alternativeName>
        <fullName evidence="9">N-terminal acetyltransferase B complex catalytic subunit NAT5</fullName>
    </alternativeName>
    <alternativeName>
        <fullName evidence="8">NatB catalytic subunit</fullName>
    </alternativeName>
</protein>
<dbReference type="Pfam" id="PF00583">
    <property type="entry name" value="Acetyltransf_1"/>
    <property type="match status" value="1"/>
</dbReference>
<keyword evidence="1" id="KW-0808">Transferase</keyword>
<dbReference type="PROSITE" id="PS51186">
    <property type="entry name" value="GNAT"/>
    <property type="match status" value="1"/>
</dbReference>
<dbReference type="EMBL" id="UYRS01000050">
    <property type="protein sequence ID" value="VDK20863.1"/>
    <property type="molecule type" value="Genomic_DNA"/>
</dbReference>
<comment type="similarity">
    <text evidence="3">Belongs to the acetyltransferase family. ARD1 subfamily.</text>
</comment>
<evidence type="ECO:0000256" key="15">
    <source>
        <dbReference type="ARBA" id="ARBA00048177"/>
    </source>
</evidence>
<comment type="function">
    <text evidence="12">Catalytic subunit of the NatB complex which catalyzes acetylation of the N-terminal methionine residues of peptides beginning with Met-Asp, Met-Glu, Met-Asn and Met-Gln. Proteins with cell cycle functions are overrepresented in the pool of NatB substrates. Required for maintaining the structure and function of actomyosin fibers and for proper cellular migration.</text>
</comment>
<dbReference type="CDD" id="cd04301">
    <property type="entry name" value="NAT_SF"/>
    <property type="match status" value="1"/>
</dbReference>
<dbReference type="GO" id="GO:0031416">
    <property type="term" value="C:NatB complex"/>
    <property type="evidence" value="ECO:0007669"/>
    <property type="project" value="TreeGrafter"/>
</dbReference>
<dbReference type="SUPFAM" id="SSF55729">
    <property type="entry name" value="Acyl-CoA N-acyltransferases (Nat)"/>
    <property type="match status" value="1"/>
</dbReference>
<evidence type="ECO:0000256" key="1">
    <source>
        <dbReference type="ARBA" id="ARBA00022679"/>
    </source>
</evidence>
<dbReference type="InterPro" id="IPR000182">
    <property type="entry name" value="GNAT_dom"/>
</dbReference>
<dbReference type="AlphaFoldDB" id="A0A0R3VT64"/>
<gene>
    <name evidence="18" type="ORF">TASK_LOCUS410</name>
</gene>
<evidence type="ECO:0000313" key="20">
    <source>
        <dbReference type="WBParaSite" id="TASK_0000040901-mRNA-1"/>
    </source>
</evidence>
<accession>A0A0R3VT64</accession>
<dbReference type="STRING" id="60517.A0A0R3VT64"/>
<keyword evidence="2" id="KW-0012">Acyltransferase</keyword>
<evidence type="ECO:0000256" key="2">
    <source>
        <dbReference type="ARBA" id="ARBA00023315"/>
    </source>
</evidence>
<evidence type="ECO:0000256" key="10">
    <source>
        <dbReference type="ARBA" id="ARBA00042723"/>
    </source>
</evidence>
<evidence type="ECO:0000256" key="3">
    <source>
        <dbReference type="ARBA" id="ARBA00025786"/>
    </source>
</evidence>
<dbReference type="InterPro" id="IPR016181">
    <property type="entry name" value="Acyl_CoA_acyltransferase"/>
</dbReference>
<comment type="catalytic activity">
    <reaction evidence="13">
        <text>N-terminal L-methionyl-L-aspartyl-[protein] + acetyl-CoA = N-terminal N(alpha)-acetyl-L-methionyl-L-aspartyl-[protein] + CoA + H(+)</text>
        <dbReference type="Rhea" id="RHEA:50480"/>
        <dbReference type="Rhea" id="RHEA-COMP:12692"/>
        <dbReference type="Rhea" id="RHEA-COMP:12693"/>
        <dbReference type="ChEBI" id="CHEBI:15378"/>
        <dbReference type="ChEBI" id="CHEBI:57287"/>
        <dbReference type="ChEBI" id="CHEBI:57288"/>
        <dbReference type="ChEBI" id="CHEBI:133045"/>
        <dbReference type="ChEBI" id="CHEBI:133063"/>
        <dbReference type="EC" id="2.3.1.254"/>
    </reaction>
</comment>
<evidence type="ECO:0000256" key="8">
    <source>
        <dbReference type="ARBA" id="ARBA00042295"/>
    </source>
</evidence>
<proteinExistence type="inferred from homology"/>
<dbReference type="WBParaSite" id="TASK_0000040901-mRNA-1">
    <property type="protein sequence ID" value="TASK_0000040901-mRNA-1"/>
    <property type="gene ID" value="TASK_0000040901"/>
</dbReference>
<comment type="catalytic activity">
    <reaction evidence="16">
        <text>N-terminal L-methionyl-L-glutamyl-[protein] + acetyl-CoA = N-terminal N(alpha)-acetyl-L-methionyl-L-glutamyl-[protein] + CoA + H(+)</text>
        <dbReference type="Rhea" id="RHEA:50488"/>
        <dbReference type="Rhea" id="RHEA-COMP:12696"/>
        <dbReference type="Rhea" id="RHEA-COMP:12697"/>
        <dbReference type="ChEBI" id="CHEBI:15378"/>
        <dbReference type="ChEBI" id="CHEBI:57287"/>
        <dbReference type="ChEBI" id="CHEBI:57288"/>
        <dbReference type="ChEBI" id="CHEBI:133359"/>
        <dbReference type="ChEBI" id="CHEBI:133360"/>
        <dbReference type="EC" id="2.3.1.254"/>
    </reaction>
</comment>
<reference evidence="18 19" key="2">
    <citation type="submission" date="2018-11" db="EMBL/GenBank/DDBJ databases">
        <authorList>
            <consortium name="Pathogen Informatics"/>
        </authorList>
    </citation>
    <scope>NUCLEOTIDE SEQUENCE [LARGE SCALE GENOMIC DNA]</scope>
</reference>
<keyword evidence="19" id="KW-1185">Reference proteome</keyword>